<name>A0AA88P2B7_CHASR</name>
<keyword evidence="2" id="KW-0175">Coiled coil</keyword>
<proteinExistence type="predicted"/>
<dbReference type="InterPro" id="IPR001304">
    <property type="entry name" value="C-type_lectin-like"/>
</dbReference>
<reference evidence="5" key="1">
    <citation type="submission" date="2023-07" db="EMBL/GenBank/DDBJ databases">
        <title>Chromosome-level Genome Assembly of Striped Snakehead (Channa striata).</title>
        <authorList>
            <person name="Liu H."/>
        </authorList>
    </citation>
    <scope>NUCLEOTIDE SEQUENCE</scope>
    <source>
        <strain evidence="5">Gz</strain>
        <tissue evidence="5">Muscle</tissue>
    </source>
</reference>
<keyword evidence="3" id="KW-0812">Transmembrane</keyword>
<gene>
    <name evidence="5" type="ORF">Q5P01_003046</name>
</gene>
<evidence type="ECO:0000256" key="3">
    <source>
        <dbReference type="SAM" id="Phobius"/>
    </source>
</evidence>
<evidence type="ECO:0000259" key="4">
    <source>
        <dbReference type="PROSITE" id="PS50041"/>
    </source>
</evidence>
<dbReference type="InterPro" id="IPR016187">
    <property type="entry name" value="CTDL_fold"/>
</dbReference>
<dbReference type="PROSITE" id="PS00615">
    <property type="entry name" value="C_TYPE_LECTIN_1"/>
    <property type="match status" value="1"/>
</dbReference>
<dbReference type="Pfam" id="PF03954">
    <property type="entry name" value="Lectin_N"/>
    <property type="match status" value="1"/>
</dbReference>
<evidence type="ECO:0000256" key="1">
    <source>
        <dbReference type="ARBA" id="ARBA00023157"/>
    </source>
</evidence>
<comment type="caution">
    <text evidence="5">The sequence shown here is derived from an EMBL/GenBank/DDBJ whole genome shotgun (WGS) entry which is preliminary data.</text>
</comment>
<feature type="transmembrane region" description="Helical" evidence="3">
    <location>
        <begin position="52"/>
        <end position="73"/>
    </location>
</feature>
<dbReference type="InterPro" id="IPR016186">
    <property type="entry name" value="C-type_lectin-like/link_sf"/>
</dbReference>
<evidence type="ECO:0000313" key="5">
    <source>
        <dbReference type="EMBL" id="KAK2863513.1"/>
    </source>
</evidence>
<dbReference type="SUPFAM" id="SSF56436">
    <property type="entry name" value="C-type lectin-like"/>
    <property type="match status" value="1"/>
</dbReference>
<dbReference type="Pfam" id="PF00059">
    <property type="entry name" value="Lectin_C"/>
    <property type="match status" value="1"/>
</dbReference>
<dbReference type="Proteomes" id="UP001187415">
    <property type="component" value="Unassembled WGS sequence"/>
</dbReference>
<keyword evidence="3" id="KW-0472">Membrane</keyword>
<protein>
    <recommendedName>
        <fullName evidence="4">C-type lectin domain-containing protein</fullName>
    </recommendedName>
</protein>
<keyword evidence="1" id="KW-1015">Disulfide bond</keyword>
<feature type="coiled-coil region" evidence="2">
    <location>
        <begin position="90"/>
        <end position="124"/>
    </location>
</feature>
<accession>A0AA88P2B7</accession>
<feature type="domain" description="C-type lectin" evidence="4">
    <location>
        <begin position="149"/>
        <end position="260"/>
    </location>
</feature>
<keyword evidence="3" id="KW-1133">Transmembrane helix</keyword>
<dbReference type="PROSITE" id="PS50041">
    <property type="entry name" value="C_TYPE_LECTIN_2"/>
    <property type="match status" value="1"/>
</dbReference>
<sequence>MAVPSGLEVFNPRSTLWKEYLPPAFVLLGGSKPISSFSIRAPRMSSAGVSRFLRWLLPALAAVVILVLIIVVGSSSTKMSNRLWSVEQSVSNLSSVIQSLNTSLQQAQEKVKEVQKLQFSVENNKNQLITVSEALQQLSKVDSLSKSIASLKCSLEHFIRNSSTTEGSHLLILRTDKEWDFVTHRSIPDSFWVGLTDGRTGKWEWVNRTPYIMERRHWKPGQPDSWTGHGLQGNEDCAEMNVNGRLNDLHCSTKRRYICQKHSLPTETSWPARHGST</sequence>
<dbReference type="InterPro" id="IPR018378">
    <property type="entry name" value="C-type_lectin_CS"/>
</dbReference>
<keyword evidence="6" id="KW-1185">Reference proteome</keyword>
<dbReference type="EMBL" id="JAUPFM010000001">
    <property type="protein sequence ID" value="KAK2863513.1"/>
    <property type="molecule type" value="Genomic_DNA"/>
</dbReference>
<dbReference type="AlphaFoldDB" id="A0AA88P2B7"/>
<dbReference type="SMART" id="SM00034">
    <property type="entry name" value="CLECT"/>
    <property type="match status" value="1"/>
</dbReference>
<dbReference type="Gene3D" id="3.10.100.10">
    <property type="entry name" value="Mannose-Binding Protein A, subunit A"/>
    <property type="match status" value="1"/>
</dbReference>
<organism evidence="5 6">
    <name type="scientific">Channa striata</name>
    <name type="common">Snakehead murrel</name>
    <name type="synonym">Ophicephalus striatus</name>
    <dbReference type="NCBI Taxonomy" id="64152"/>
    <lineage>
        <taxon>Eukaryota</taxon>
        <taxon>Metazoa</taxon>
        <taxon>Chordata</taxon>
        <taxon>Craniata</taxon>
        <taxon>Vertebrata</taxon>
        <taxon>Euteleostomi</taxon>
        <taxon>Actinopterygii</taxon>
        <taxon>Neopterygii</taxon>
        <taxon>Teleostei</taxon>
        <taxon>Neoteleostei</taxon>
        <taxon>Acanthomorphata</taxon>
        <taxon>Anabantaria</taxon>
        <taxon>Anabantiformes</taxon>
        <taxon>Channoidei</taxon>
        <taxon>Channidae</taxon>
        <taxon>Channa</taxon>
    </lineage>
</organism>
<dbReference type="InterPro" id="IPR050111">
    <property type="entry name" value="C-type_lectin/snaclec_domain"/>
</dbReference>
<evidence type="ECO:0000256" key="2">
    <source>
        <dbReference type="SAM" id="Coils"/>
    </source>
</evidence>
<evidence type="ECO:0000313" key="6">
    <source>
        <dbReference type="Proteomes" id="UP001187415"/>
    </source>
</evidence>
<feature type="transmembrane region" description="Helical" evidence="3">
    <location>
        <begin position="20"/>
        <end position="40"/>
    </location>
</feature>
<dbReference type="PANTHER" id="PTHR22803">
    <property type="entry name" value="MANNOSE, PHOSPHOLIPASE, LECTIN RECEPTOR RELATED"/>
    <property type="match status" value="1"/>
</dbReference>